<dbReference type="InterPro" id="IPR006330">
    <property type="entry name" value="Ado/ade_deaminase"/>
</dbReference>
<evidence type="ECO:0000259" key="8">
    <source>
        <dbReference type="Pfam" id="PF00962"/>
    </source>
</evidence>
<accession>A0AA47MQ71</accession>
<dbReference type="GO" id="GO:0009117">
    <property type="term" value="P:nucleotide metabolic process"/>
    <property type="evidence" value="ECO:0007669"/>
    <property type="project" value="UniProtKB-KW"/>
</dbReference>
<name>A0AA47MQ71_MERPO</name>
<organism evidence="9 10">
    <name type="scientific">Merluccius polli</name>
    <name type="common">Benguela hake</name>
    <name type="synonym">Merluccius cadenati</name>
    <dbReference type="NCBI Taxonomy" id="89951"/>
    <lineage>
        <taxon>Eukaryota</taxon>
        <taxon>Metazoa</taxon>
        <taxon>Chordata</taxon>
        <taxon>Craniata</taxon>
        <taxon>Vertebrata</taxon>
        <taxon>Euteleostomi</taxon>
        <taxon>Actinopterygii</taxon>
        <taxon>Neopterygii</taxon>
        <taxon>Teleostei</taxon>
        <taxon>Neoteleostei</taxon>
        <taxon>Acanthomorphata</taxon>
        <taxon>Zeiogadaria</taxon>
        <taxon>Gadariae</taxon>
        <taxon>Gadiformes</taxon>
        <taxon>Gadoidei</taxon>
        <taxon>Merlucciidae</taxon>
        <taxon>Merluccius</taxon>
    </lineage>
</organism>
<sequence>MSLGGTRTLVYRSDNLQRSALRHLDAHCDVLESDVEFRQSQGDLPRQDLNPRSPELLAHGSLRCTNKTPGELHAHLNGSVSCGTMEKLMARKPHLNVAHSMTAIRGGQRRTLDQCFRVFKVIHQLVDSEEDIFMVTKDVVSEFAADGVKYLELRSTPREDTNTGKMMTL</sequence>
<dbReference type="Gene3D" id="3.20.20.140">
    <property type="entry name" value="Metal-dependent hydrolases"/>
    <property type="match status" value="1"/>
</dbReference>
<dbReference type="GO" id="GO:0046872">
    <property type="term" value="F:metal ion binding"/>
    <property type="evidence" value="ECO:0007669"/>
    <property type="project" value="UniProtKB-KW"/>
</dbReference>
<protein>
    <submittedName>
        <fullName evidence="9">Adenosine deaminase-like protein</fullName>
    </submittedName>
</protein>
<dbReference type="PANTHER" id="PTHR11409:SF42">
    <property type="entry name" value="ADENOSINE DEAMINASE-LIKE PROTEIN"/>
    <property type="match status" value="1"/>
</dbReference>
<feature type="domain" description="Adenosine deaminase" evidence="8">
    <location>
        <begin position="71"/>
        <end position="163"/>
    </location>
</feature>
<dbReference type="PANTHER" id="PTHR11409">
    <property type="entry name" value="ADENOSINE DEAMINASE"/>
    <property type="match status" value="1"/>
</dbReference>
<dbReference type="Pfam" id="PF00962">
    <property type="entry name" value="A_deaminase"/>
    <property type="match status" value="1"/>
</dbReference>
<gene>
    <name evidence="9" type="primary">adal_1</name>
    <name evidence="9" type="ORF">N1851_017463</name>
</gene>
<evidence type="ECO:0000256" key="5">
    <source>
        <dbReference type="ARBA" id="ARBA00022833"/>
    </source>
</evidence>
<proteinExistence type="inferred from homology"/>
<keyword evidence="10" id="KW-1185">Reference proteome</keyword>
<dbReference type="InterPro" id="IPR032466">
    <property type="entry name" value="Metal_Hydrolase"/>
</dbReference>
<evidence type="ECO:0000256" key="3">
    <source>
        <dbReference type="ARBA" id="ARBA00022723"/>
    </source>
</evidence>
<keyword evidence="6" id="KW-0546">Nucleotide metabolism</keyword>
<evidence type="ECO:0000313" key="9">
    <source>
        <dbReference type="EMBL" id="KAK0144175.1"/>
    </source>
</evidence>
<comment type="similarity">
    <text evidence="2">Belongs to the metallo-dependent hydrolases superfamily. Adenosine and AMP deaminases family.</text>
</comment>
<comment type="caution">
    <text evidence="9">The sequence shown here is derived from an EMBL/GenBank/DDBJ whole genome shotgun (WGS) entry which is preliminary data.</text>
</comment>
<dbReference type="AlphaFoldDB" id="A0AA47MQ71"/>
<keyword evidence="5" id="KW-0862">Zinc</keyword>
<evidence type="ECO:0000256" key="1">
    <source>
        <dbReference type="ARBA" id="ARBA00001947"/>
    </source>
</evidence>
<keyword evidence="4" id="KW-0378">Hydrolase</keyword>
<dbReference type="EMBL" id="JAOPHQ010003155">
    <property type="protein sequence ID" value="KAK0144175.1"/>
    <property type="molecule type" value="Genomic_DNA"/>
</dbReference>
<dbReference type="InterPro" id="IPR001365">
    <property type="entry name" value="A_deaminase_dom"/>
</dbReference>
<evidence type="ECO:0000256" key="2">
    <source>
        <dbReference type="ARBA" id="ARBA00006676"/>
    </source>
</evidence>
<evidence type="ECO:0000256" key="6">
    <source>
        <dbReference type="ARBA" id="ARBA00023080"/>
    </source>
</evidence>
<dbReference type="GO" id="GO:0046103">
    <property type="term" value="P:inosine biosynthetic process"/>
    <property type="evidence" value="ECO:0007669"/>
    <property type="project" value="TreeGrafter"/>
</dbReference>
<evidence type="ECO:0000313" key="10">
    <source>
        <dbReference type="Proteomes" id="UP001174136"/>
    </source>
</evidence>
<evidence type="ECO:0000256" key="7">
    <source>
        <dbReference type="ARBA" id="ARBA00048787"/>
    </source>
</evidence>
<comment type="catalytic activity">
    <reaction evidence="7">
        <text>N(6)-methyl-AMP + H2O + H(+) = IMP + methylamine</text>
        <dbReference type="Rhea" id="RHEA:16001"/>
        <dbReference type="ChEBI" id="CHEBI:15377"/>
        <dbReference type="ChEBI" id="CHEBI:15378"/>
        <dbReference type="ChEBI" id="CHEBI:58053"/>
        <dbReference type="ChEBI" id="CHEBI:59338"/>
        <dbReference type="ChEBI" id="CHEBI:144842"/>
    </reaction>
    <physiologicalReaction direction="left-to-right" evidence="7">
        <dbReference type="Rhea" id="RHEA:16002"/>
    </physiologicalReaction>
</comment>
<dbReference type="SUPFAM" id="SSF51556">
    <property type="entry name" value="Metallo-dependent hydrolases"/>
    <property type="match status" value="1"/>
</dbReference>
<dbReference type="GO" id="GO:0004000">
    <property type="term" value="F:adenosine deaminase activity"/>
    <property type="evidence" value="ECO:0007669"/>
    <property type="project" value="TreeGrafter"/>
</dbReference>
<dbReference type="GO" id="GO:0006154">
    <property type="term" value="P:adenosine catabolic process"/>
    <property type="evidence" value="ECO:0007669"/>
    <property type="project" value="TreeGrafter"/>
</dbReference>
<reference evidence="9" key="1">
    <citation type="journal article" date="2023" name="Front. Mar. Sci.">
        <title>A new Merluccius polli reference genome to investigate the effects of global change in West African waters.</title>
        <authorList>
            <person name="Mateo J.L."/>
            <person name="Blanco-Fernandez C."/>
            <person name="Garcia-Vazquez E."/>
            <person name="Machado-Schiaffino G."/>
        </authorList>
    </citation>
    <scope>NUCLEOTIDE SEQUENCE</scope>
    <source>
        <strain evidence="9">C29</strain>
        <tissue evidence="9">Fin</tissue>
    </source>
</reference>
<evidence type="ECO:0000256" key="4">
    <source>
        <dbReference type="ARBA" id="ARBA00022801"/>
    </source>
</evidence>
<dbReference type="Proteomes" id="UP001174136">
    <property type="component" value="Unassembled WGS sequence"/>
</dbReference>
<keyword evidence="3" id="KW-0479">Metal-binding</keyword>
<comment type="cofactor">
    <cofactor evidence="1">
        <name>Zn(2+)</name>
        <dbReference type="ChEBI" id="CHEBI:29105"/>
    </cofactor>
</comment>